<evidence type="ECO:0000313" key="8">
    <source>
        <dbReference type="Proteomes" id="UP000321577"/>
    </source>
</evidence>
<evidence type="ECO:0000256" key="3">
    <source>
        <dbReference type="ARBA" id="ARBA00022989"/>
    </source>
</evidence>
<evidence type="ECO:0000259" key="6">
    <source>
        <dbReference type="PROSITE" id="PS50850"/>
    </source>
</evidence>
<feature type="transmembrane region" description="Helical" evidence="5">
    <location>
        <begin position="183"/>
        <end position="202"/>
    </location>
</feature>
<dbReference type="RefSeq" id="WP_146850010.1">
    <property type="nucleotide sequence ID" value="NZ_BKAG01000009.1"/>
</dbReference>
<proteinExistence type="predicted"/>
<feature type="transmembrane region" description="Helical" evidence="5">
    <location>
        <begin position="273"/>
        <end position="293"/>
    </location>
</feature>
<dbReference type="GO" id="GO:0005886">
    <property type="term" value="C:plasma membrane"/>
    <property type="evidence" value="ECO:0007669"/>
    <property type="project" value="TreeGrafter"/>
</dbReference>
<feature type="transmembrane region" description="Helical" evidence="5">
    <location>
        <begin position="67"/>
        <end position="85"/>
    </location>
</feature>
<feature type="transmembrane region" description="Helical" evidence="5">
    <location>
        <begin position="366"/>
        <end position="386"/>
    </location>
</feature>
<dbReference type="Pfam" id="PF07690">
    <property type="entry name" value="MFS_1"/>
    <property type="match status" value="1"/>
</dbReference>
<feature type="transmembrane region" description="Helical" evidence="5">
    <location>
        <begin position="97"/>
        <end position="115"/>
    </location>
</feature>
<feature type="transmembrane region" description="Helical" evidence="5">
    <location>
        <begin position="398"/>
        <end position="418"/>
    </location>
</feature>
<dbReference type="GO" id="GO:0046943">
    <property type="term" value="F:carboxylic acid transmembrane transporter activity"/>
    <property type="evidence" value="ECO:0007669"/>
    <property type="project" value="TreeGrafter"/>
</dbReference>
<dbReference type="PROSITE" id="PS50850">
    <property type="entry name" value="MFS"/>
    <property type="match status" value="1"/>
</dbReference>
<dbReference type="AlphaFoldDB" id="A0A512M6R8"/>
<protein>
    <submittedName>
        <fullName evidence="7">MFS transporter</fullName>
    </submittedName>
</protein>
<feature type="transmembrane region" description="Helical" evidence="5">
    <location>
        <begin position="334"/>
        <end position="359"/>
    </location>
</feature>
<dbReference type="SUPFAM" id="SSF103473">
    <property type="entry name" value="MFS general substrate transporter"/>
    <property type="match status" value="1"/>
</dbReference>
<dbReference type="Proteomes" id="UP000321577">
    <property type="component" value="Unassembled WGS sequence"/>
</dbReference>
<feature type="transmembrane region" description="Helical" evidence="5">
    <location>
        <begin position="154"/>
        <end position="177"/>
    </location>
</feature>
<sequence length="431" mass="47535">MSSPAPTPDITRLRDLSPHQVRSGIAAWLGWLFDGLDMHLYTLVATAFVAQLMALPESDPAVGQHGSIIQAAFLVGWALGGAFFGRVGDLLGRSRTLTLTILTYACFTGLSFFAQTWWHLMIFRFLAALGIGGEWAVGASLLSETWPKKWRPWIAATLQSAVNCGVLLACFAGFMLAGREPRYIFLIGVLPAFITLWIRKAVPETDEWEKAREGQPVPRISDLFGPEVRSTTWRVLIICAVSLTAHWTFLFWQQKHVLSLPEISSLSKEGKDSAIVTALLWIMLGSLIGNYIAGALAKLMGYRKAIVLMMLAYFGIMYISFSRPWDWETTKLQFAVIGACQGVFGLFTMCLPPLFPVLLRTTGSGFCYNIGRIVAAAGTVYFGIYVKVDKEVGDFRTALLYAGFLFIPAALVSMLLPLEKDEPGKVDQPAE</sequence>
<dbReference type="EMBL" id="BKAG01000009">
    <property type="protein sequence ID" value="GEP42413.1"/>
    <property type="molecule type" value="Genomic_DNA"/>
</dbReference>
<dbReference type="PANTHER" id="PTHR23508:SF10">
    <property type="entry name" value="CARBOXYLIC ACID TRANSPORTER PROTEIN HOMOLOG"/>
    <property type="match status" value="1"/>
</dbReference>
<reference evidence="7 8" key="1">
    <citation type="submission" date="2019-07" db="EMBL/GenBank/DDBJ databases">
        <title>Whole genome shotgun sequence of Brevifollis gellanilyticus NBRC 108608.</title>
        <authorList>
            <person name="Hosoyama A."/>
            <person name="Uohara A."/>
            <person name="Ohji S."/>
            <person name="Ichikawa N."/>
        </authorList>
    </citation>
    <scope>NUCLEOTIDE SEQUENCE [LARGE SCALE GENOMIC DNA]</scope>
    <source>
        <strain evidence="7 8">NBRC 108608</strain>
    </source>
</reference>
<keyword evidence="2 5" id="KW-0812">Transmembrane</keyword>
<comment type="caution">
    <text evidence="7">The sequence shown here is derived from an EMBL/GenBank/DDBJ whole genome shotgun (WGS) entry which is preliminary data.</text>
</comment>
<dbReference type="InterPro" id="IPR020846">
    <property type="entry name" value="MFS_dom"/>
</dbReference>
<feature type="domain" description="Major facilitator superfamily (MFS) profile" evidence="6">
    <location>
        <begin position="23"/>
        <end position="420"/>
    </location>
</feature>
<comment type="subcellular location">
    <subcellularLocation>
        <location evidence="1">Membrane</location>
        <topology evidence="1">Multi-pass membrane protein</topology>
    </subcellularLocation>
</comment>
<dbReference type="InterPro" id="IPR036259">
    <property type="entry name" value="MFS_trans_sf"/>
</dbReference>
<name>A0A512M6R8_9BACT</name>
<dbReference type="InterPro" id="IPR011701">
    <property type="entry name" value="MFS"/>
</dbReference>
<evidence type="ECO:0000313" key="7">
    <source>
        <dbReference type="EMBL" id="GEP42413.1"/>
    </source>
</evidence>
<gene>
    <name evidence="7" type="ORF">BGE01nite_17040</name>
</gene>
<feature type="transmembrane region" description="Helical" evidence="5">
    <location>
        <begin position="233"/>
        <end position="253"/>
    </location>
</feature>
<dbReference type="Gene3D" id="1.20.1250.20">
    <property type="entry name" value="MFS general substrate transporter like domains"/>
    <property type="match status" value="2"/>
</dbReference>
<accession>A0A512M6R8</accession>
<evidence type="ECO:0000256" key="1">
    <source>
        <dbReference type="ARBA" id="ARBA00004141"/>
    </source>
</evidence>
<organism evidence="7 8">
    <name type="scientific">Brevifollis gellanilyticus</name>
    <dbReference type="NCBI Taxonomy" id="748831"/>
    <lineage>
        <taxon>Bacteria</taxon>
        <taxon>Pseudomonadati</taxon>
        <taxon>Verrucomicrobiota</taxon>
        <taxon>Verrucomicrobiia</taxon>
        <taxon>Verrucomicrobiales</taxon>
        <taxon>Verrucomicrobiaceae</taxon>
    </lineage>
</organism>
<dbReference type="OrthoDB" id="199654at2"/>
<feature type="transmembrane region" description="Helical" evidence="5">
    <location>
        <begin position="121"/>
        <end position="142"/>
    </location>
</feature>
<evidence type="ECO:0000256" key="4">
    <source>
        <dbReference type="ARBA" id="ARBA00023136"/>
    </source>
</evidence>
<dbReference type="PANTHER" id="PTHR23508">
    <property type="entry name" value="CARBOXYLIC ACID TRANSPORTER PROTEIN HOMOLOG"/>
    <property type="match status" value="1"/>
</dbReference>
<evidence type="ECO:0000256" key="5">
    <source>
        <dbReference type="SAM" id="Phobius"/>
    </source>
</evidence>
<feature type="transmembrane region" description="Helical" evidence="5">
    <location>
        <begin position="38"/>
        <end position="55"/>
    </location>
</feature>
<feature type="transmembrane region" description="Helical" evidence="5">
    <location>
        <begin position="305"/>
        <end position="322"/>
    </location>
</feature>
<evidence type="ECO:0000256" key="2">
    <source>
        <dbReference type="ARBA" id="ARBA00022692"/>
    </source>
</evidence>
<keyword evidence="4 5" id="KW-0472">Membrane</keyword>
<keyword evidence="8" id="KW-1185">Reference proteome</keyword>
<keyword evidence="3 5" id="KW-1133">Transmembrane helix</keyword>